<dbReference type="EMBL" id="JAWRVI010000035">
    <property type="protein sequence ID" value="KAK4087091.1"/>
    <property type="molecule type" value="Genomic_DNA"/>
</dbReference>
<name>A0ABR0BTB1_PURLI</name>
<feature type="compositionally biased region" description="Polar residues" evidence="1">
    <location>
        <begin position="148"/>
        <end position="158"/>
    </location>
</feature>
<feature type="region of interest" description="Disordered" evidence="1">
    <location>
        <begin position="55"/>
        <end position="99"/>
    </location>
</feature>
<evidence type="ECO:0000313" key="2">
    <source>
        <dbReference type="EMBL" id="KAK4087091.1"/>
    </source>
</evidence>
<comment type="caution">
    <text evidence="2">The sequence shown here is derived from an EMBL/GenBank/DDBJ whole genome shotgun (WGS) entry which is preliminary data.</text>
</comment>
<feature type="compositionally biased region" description="Basic and acidic residues" evidence="1">
    <location>
        <begin position="8"/>
        <end position="20"/>
    </location>
</feature>
<sequence length="158" mass="17094">MPAATTKYRGEGGPDVERATAPRRPRPLTPPPLFLFALVLHACFRLSFEDAPTMLRSRPPNSPDWHSEPENDNATWPRLIPPKASQFQGSSSRRVPPRAGGAAAVDASLLQCSYYICTSRRAAEPRGSASMRAIAAETDTPGLAETGPRTQNFLDHGG</sequence>
<protein>
    <submittedName>
        <fullName evidence="2">Uncharacterized protein</fullName>
    </submittedName>
</protein>
<proteinExistence type="predicted"/>
<accession>A0ABR0BTB1</accession>
<keyword evidence="3" id="KW-1185">Reference proteome</keyword>
<feature type="region of interest" description="Disordered" evidence="1">
    <location>
        <begin position="138"/>
        <end position="158"/>
    </location>
</feature>
<evidence type="ECO:0000313" key="3">
    <source>
        <dbReference type="Proteomes" id="UP001287286"/>
    </source>
</evidence>
<reference evidence="2 3" key="1">
    <citation type="journal article" date="2024" name="Microbiol. Resour. Announc.">
        <title>Genome annotations for the ascomycete fungi Trichoderma harzianum, Trichoderma aggressivum, and Purpureocillium lilacinum.</title>
        <authorList>
            <person name="Beijen E.P.W."/>
            <person name="Ohm R.A."/>
        </authorList>
    </citation>
    <scope>NUCLEOTIDE SEQUENCE [LARGE SCALE GENOMIC DNA]</scope>
    <source>
        <strain evidence="2 3">CBS 150709</strain>
    </source>
</reference>
<organism evidence="2 3">
    <name type="scientific">Purpureocillium lilacinum</name>
    <name type="common">Paecilomyces lilacinus</name>
    <dbReference type="NCBI Taxonomy" id="33203"/>
    <lineage>
        <taxon>Eukaryota</taxon>
        <taxon>Fungi</taxon>
        <taxon>Dikarya</taxon>
        <taxon>Ascomycota</taxon>
        <taxon>Pezizomycotina</taxon>
        <taxon>Sordariomycetes</taxon>
        <taxon>Hypocreomycetidae</taxon>
        <taxon>Hypocreales</taxon>
        <taxon>Ophiocordycipitaceae</taxon>
        <taxon>Purpureocillium</taxon>
    </lineage>
</organism>
<feature type="region of interest" description="Disordered" evidence="1">
    <location>
        <begin position="1"/>
        <end position="27"/>
    </location>
</feature>
<dbReference type="Proteomes" id="UP001287286">
    <property type="component" value="Unassembled WGS sequence"/>
</dbReference>
<evidence type="ECO:0000256" key="1">
    <source>
        <dbReference type="SAM" id="MobiDB-lite"/>
    </source>
</evidence>
<gene>
    <name evidence="2" type="ORF">Purlil1_8610</name>
</gene>